<protein>
    <submittedName>
        <fullName evidence="1">Uncharacterized protein</fullName>
    </submittedName>
</protein>
<dbReference type="AlphaFoldDB" id="A0A4S3J0C4"/>
<gene>
    <name evidence="1" type="ORF">EYZ11_012402</name>
</gene>
<sequence length="49" mass="5360">MIVGEQAVLGRYSNPLAEVGRWQGRREYLLEQAGLLFGLVNRLALAGCA</sequence>
<reference evidence="1 2" key="1">
    <citation type="submission" date="2019-03" db="EMBL/GenBank/DDBJ databases">
        <title>The genome sequence of a newly discovered highly antifungal drug resistant Aspergillus species, Aspergillus tanneri NIH 1004.</title>
        <authorList>
            <person name="Mounaud S."/>
            <person name="Singh I."/>
            <person name="Joardar V."/>
            <person name="Pakala S."/>
            <person name="Pakala S."/>
            <person name="Venepally P."/>
            <person name="Hoover J."/>
            <person name="Nierman W."/>
            <person name="Chung J."/>
            <person name="Losada L."/>
        </authorList>
    </citation>
    <scope>NUCLEOTIDE SEQUENCE [LARGE SCALE GENOMIC DNA]</scope>
    <source>
        <strain evidence="1 2">NIH1004</strain>
    </source>
</reference>
<evidence type="ECO:0000313" key="1">
    <source>
        <dbReference type="EMBL" id="THC88153.1"/>
    </source>
</evidence>
<comment type="caution">
    <text evidence="1">The sequence shown here is derived from an EMBL/GenBank/DDBJ whole genome shotgun (WGS) entry which is preliminary data.</text>
</comment>
<dbReference type="EMBL" id="SOSA01000923">
    <property type="protein sequence ID" value="THC88153.1"/>
    <property type="molecule type" value="Genomic_DNA"/>
</dbReference>
<dbReference type="Proteomes" id="UP000308092">
    <property type="component" value="Unassembled WGS sequence"/>
</dbReference>
<dbReference type="VEuPathDB" id="FungiDB:EYZ11_012402"/>
<organism evidence="1 2">
    <name type="scientific">Aspergillus tanneri</name>
    <dbReference type="NCBI Taxonomy" id="1220188"/>
    <lineage>
        <taxon>Eukaryota</taxon>
        <taxon>Fungi</taxon>
        <taxon>Dikarya</taxon>
        <taxon>Ascomycota</taxon>
        <taxon>Pezizomycotina</taxon>
        <taxon>Eurotiomycetes</taxon>
        <taxon>Eurotiomycetidae</taxon>
        <taxon>Eurotiales</taxon>
        <taxon>Aspergillaceae</taxon>
        <taxon>Aspergillus</taxon>
        <taxon>Aspergillus subgen. Circumdati</taxon>
    </lineage>
</organism>
<name>A0A4S3J0C4_9EURO</name>
<evidence type="ECO:0000313" key="2">
    <source>
        <dbReference type="Proteomes" id="UP000308092"/>
    </source>
</evidence>
<accession>A0A4S3J0C4</accession>
<proteinExistence type="predicted"/>
<keyword evidence="2" id="KW-1185">Reference proteome</keyword>